<name>A0ABQ9HI93_9NEOP</name>
<evidence type="ECO:0000313" key="3">
    <source>
        <dbReference type="Proteomes" id="UP001159363"/>
    </source>
</evidence>
<sequence>MRILVAWKWVKHTLNRRGQIFLFCACPHRSCGGVVVILLAPHHGEPGSISAGSLPGFSHVGIVPDDAASWRDFSGISRSPTLAFLRRSIPTSCHPYRLSRPRCYEPPISLLSTSLRHTNRRNNCANHVFKQVTFTVHTPANIAAGVVKWLDYSFPTKANRVRFSAGSPPDFRMCWTMPLVGGFSRGSPTPPAPINSDAAPYSPQSSTSALKTSLLRAAQISVRVSPGHGAAPVLRSSTPGATNPLAPGGLCVLRTRRYARVTGGDDIAPIPRLETISEPTATVAERLARSPPTKANWVQSPSESPDFRKWESCRMMPLVGEFSQGSPVFPAPSFRCRSIFTSITLIGSQDLAVKSHPNLFTHSN</sequence>
<keyword evidence="3" id="KW-1185">Reference proteome</keyword>
<comment type="caution">
    <text evidence="2">The sequence shown here is derived from an EMBL/GenBank/DDBJ whole genome shotgun (WGS) entry which is preliminary data.</text>
</comment>
<dbReference type="Proteomes" id="UP001159363">
    <property type="component" value="Chromosome 4"/>
</dbReference>
<evidence type="ECO:0000313" key="2">
    <source>
        <dbReference type="EMBL" id="KAJ8883944.1"/>
    </source>
</evidence>
<reference evidence="2 3" key="1">
    <citation type="submission" date="2023-02" db="EMBL/GenBank/DDBJ databases">
        <title>LHISI_Scaffold_Assembly.</title>
        <authorList>
            <person name="Stuart O.P."/>
            <person name="Cleave R."/>
            <person name="Magrath M.J.L."/>
            <person name="Mikheyev A.S."/>
        </authorList>
    </citation>
    <scope>NUCLEOTIDE SEQUENCE [LARGE SCALE GENOMIC DNA]</scope>
    <source>
        <strain evidence="2">Daus_M_001</strain>
        <tissue evidence="2">Leg muscle</tissue>
    </source>
</reference>
<proteinExistence type="predicted"/>
<accession>A0ABQ9HI93</accession>
<dbReference type="EMBL" id="JARBHB010000005">
    <property type="protein sequence ID" value="KAJ8883944.1"/>
    <property type="molecule type" value="Genomic_DNA"/>
</dbReference>
<evidence type="ECO:0000256" key="1">
    <source>
        <dbReference type="SAM" id="MobiDB-lite"/>
    </source>
</evidence>
<feature type="region of interest" description="Disordered" evidence="1">
    <location>
        <begin position="186"/>
        <end position="205"/>
    </location>
</feature>
<protein>
    <submittedName>
        <fullName evidence="2">Uncharacterized protein</fullName>
    </submittedName>
</protein>
<organism evidence="2 3">
    <name type="scientific">Dryococelus australis</name>
    <dbReference type="NCBI Taxonomy" id="614101"/>
    <lineage>
        <taxon>Eukaryota</taxon>
        <taxon>Metazoa</taxon>
        <taxon>Ecdysozoa</taxon>
        <taxon>Arthropoda</taxon>
        <taxon>Hexapoda</taxon>
        <taxon>Insecta</taxon>
        <taxon>Pterygota</taxon>
        <taxon>Neoptera</taxon>
        <taxon>Polyneoptera</taxon>
        <taxon>Phasmatodea</taxon>
        <taxon>Verophasmatodea</taxon>
        <taxon>Anareolatae</taxon>
        <taxon>Phasmatidae</taxon>
        <taxon>Eurycanthinae</taxon>
        <taxon>Dryococelus</taxon>
    </lineage>
</organism>
<gene>
    <name evidence="2" type="ORF">PR048_015800</name>
</gene>